<keyword evidence="6" id="KW-1185">Reference proteome</keyword>
<dbReference type="SUPFAM" id="SSF51197">
    <property type="entry name" value="Clavaminate synthase-like"/>
    <property type="match status" value="1"/>
</dbReference>
<reference evidence="6" key="1">
    <citation type="submission" date="2024-07" db="EMBL/GenBank/DDBJ databases">
        <title>Two chromosome-level genome assemblies of Korean endemic species Abeliophyllum distichum and Forsythia ovata (Oleaceae).</title>
        <authorList>
            <person name="Jang H."/>
        </authorList>
    </citation>
    <scope>NUCLEOTIDE SEQUENCE [LARGE SCALE GENOMIC DNA]</scope>
</reference>
<dbReference type="InterPro" id="IPR026992">
    <property type="entry name" value="DIOX_N"/>
</dbReference>
<evidence type="ECO:0000256" key="2">
    <source>
        <dbReference type="ARBA" id="ARBA00023002"/>
    </source>
</evidence>
<feature type="domain" description="Non-haem dioxygenase N-terminal" evidence="4">
    <location>
        <begin position="49"/>
        <end position="138"/>
    </location>
</feature>
<proteinExistence type="predicted"/>
<dbReference type="InterPro" id="IPR027443">
    <property type="entry name" value="IPNS-like_sf"/>
</dbReference>
<name>A0ABD1T1R5_9LAMI</name>
<dbReference type="GO" id="GO:0016706">
    <property type="term" value="F:2-oxoglutarate-dependent dioxygenase activity"/>
    <property type="evidence" value="ECO:0007669"/>
    <property type="project" value="UniProtKB-ARBA"/>
</dbReference>
<keyword evidence="1" id="KW-0479">Metal-binding</keyword>
<protein>
    <submittedName>
        <fullName evidence="5">1-aminocyclopropane-1-carboxylate oxidase3</fullName>
    </submittedName>
</protein>
<dbReference type="Proteomes" id="UP001604336">
    <property type="component" value="Unassembled WGS sequence"/>
</dbReference>
<dbReference type="GO" id="GO:0046872">
    <property type="term" value="F:metal ion binding"/>
    <property type="evidence" value="ECO:0007669"/>
    <property type="project" value="UniProtKB-KW"/>
</dbReference>
<sequence>MVTSSRKVITLEDDRIDELKAFDDTKAGVKGLVDSEIVKIPHFAGIDKDETRRSEIINKIRDACEKWEFFQIINHGIPTSVMDEMMDAVSRFHEQDTEVKKQYYSRDFSKKFIYNSNFDLYQGPAAYWRDGFECILAPHPPEPEELPVVCRGIMAKYANYVISLGITLFELLSQALGLKPHHLNEMNCSEGLLLLGNYYPAALNQN</sequence>
<evidence type="ECO:0000259" key="4">
    <source>
        <dbReference type="Pfam" id="PF14226"/>
    </source>
</evidence>
<dbReference type="AlphaFoldDB" id="A0ABD1T1R5"/>
<keyword evidence="2" id="KW-0560">Oxidoreductase</keyword>
<keyword evidence="3" id="KW-0408">Iron</keyword>
<comment type="caution">
    <text evidence="5">The sequence shown here is derived from an EMBL/GenBank/DDBJ whole genome shotgun (WGS) entry which is preliminary data.</text>
</comment>
<accession>A0ABD1T1R5</accession>
<gene>
    <name evidence="5" type="ORF">Adt_22244</name>
</gene>
<dbReference type="Pfam" id="PF14226">
    <property type="entry name" value="DIOX_N"/>
    <property type="match status" value="1"/>
</dbReference>
<dbReference type="EMBL" id="JBFOLK010000006">
    <property type="protein sequence ID" value="KAL2506623.1"/>
    <property type="molecule type" value="Genomic_DNA"/>
</dbReference>
<dbReference type="Gene3D" id="2.60.120.330">
    <property type="entry name" value="B-lactam Antibiotic, Isopenicillin N Synthase, Chain"/>
    <property type="match status" value="1"/>
</dbReference>
<evidence type="ECO:0000256" key="1">
    <source>
        <dbReference type="ARBA" id="ARBA00022723"/>
    </source>
</evidence>
<dbReference type="PANTHER" id="PTHR10209:SF884">
    <property type="entry name" value="1-AMINOCYCLOPROPANE-1-CARBOXYLATE OXIDASE HOMOLOG 1-LIKE"/>
    <property type="match status" value="1"/>
</dbReference>
<evidence type="ECO:0000313" key="5">
    <source>
        <dbReference type="EMBL" id="KAL2506623.1"/>
    </source>
</evidence>
<evidence type="ECO:0000313" key="6">
    <source>
        <dbReference type="Proteomes" id="UP001604336"/>
    </source>
</evidence>
<evidence type="ECO:0000256" key="3">
    <source>
        <dbReference type="ARBA" id="ARBA00023004"/>
    </source>
</evidence>
<organism evidence="5 6">
    <name type="scientific">Abeliophyllum distichum</name>
    <dbReference type="NCBI Taxonomy" id="126358"/>
    <lineage>
        <taxon>Eukaryota</taxon>
        <taxon>Viridiplantae</taxon>
        <taxon>Streptophyta</taxon>
        <taxon>Embryophyta</taxon>
        <taxon>Tracheophyta</taxon>
        <taxon>Spermatophyta</taxon>
        <taxon>Magnoliopsida</taxon>
        <taxon>eudicotyledons</taxon>
        <taxon>Gunneridae</taxon>
        <taxon>Pentapetalae</taxon>
        <taxon>asterids</taxon>
        <taxon>lamiids</taxon>
        <taxon>Lamiales</taxon>
        <taxon>Oleaceae</taxon>
        <taxon>Forsythieae</taxon>
        <taxon>Abeliophyllum</taxon>
    </lineage>
</organism>
<dbReference type="PANTHER" id="PTHR10209">
    <property type="entry name" value="OXIDOREDUCTASE, 2OG-FE II OXYGENASE FAMILY PROTEIN"/>
    <property type="match status" value="1"/>
</dbReference>